<evidence type="ECO:0000313" key="6">
    <source>
        <dbReference type="Proteomes" id="UP000522081"/>
    </source>
</evidence>
<dbReference type="InterPro" id="IPR013099">
    <property type="entry name" value="K_chnl_dom"/>
</dbReference>
<keyword evidence="6" id="KW-1185">Reference proteome</keyword>
<evidence type="ECO:0000256" key="2">
    <source>
        <dbReference type="SAM" id="Phobius"/>
    </source>
</evidence>
<evidence type="ECO:0000259" key="4">
    <source>
        <dbReference type="Pfam" id="PF07885"/>
    </source>
</evidence>
<feature type="domain" description="Potassium channel" evidence="4">
    <location>
        <begin position="47"/>
        <end position="99"/>
    </location>
</feature>
<sequence length="354" mass="37581">MPIIRTIWQRVYIAFAELSWAALGAAFLLHGIATWILLAATGETDLTGHAVTFLYYYVTTATTVGYGDLSPSGQAGRLATLIFVLPGSIALFTAFLGKAVADIGAFWRRNLNGLGDFGDRAGHTIVVGWQGMRTRKLVEGLLDDALSGEKPILLAPGLEHNPMPQRIDFILADNLSDALSFRRAGAEGASVIVVRGKDDDETLAATLAARAAAPDARVVAHFEDEGAAKLIRRQVHGAEAITSVSTDLLVRSARDPGASQLADLMFSSRTADTAYSLQVPSGIAPVAYLDALAALKHGHDMTLIGLNKAGSEKVDLNCASDCTIEGGDTIFYIADERCDPRSLDWAGVTKQVAA</sequence>
<comment type="subcellular location">
    <subcellularLocation>
        <location evidence="1">Cell membrane</location>
        <topology evidence="1">Multi-pass membrane protein</topology>
    </subcellularLocation>
</comment>
<feature type="domain" description="RCK N-terminal" evidence="3">
    <location>
        <begin position="174"/>
        <end position="241"/>
    </location>
</feature>
<gene>
    <name evidence="5" type="ORF">FHS75_001279</name>
</gene>
<dbReference type="InterPro" id="IPR003148">
    <property type="entry name" value="RCK_N"/>
</dbReference>
<name>A0A7Y9XUZ0_9SPHN</name>
<comment type="caution">
    <text evidence="5">The sequence shown here is derived from an EMBL/GenBank/DDBJ whole genome shotgun (WGS) entry which is preliminary data.</text>
</comment>
<dbReference type="Pfam" id="PF02254">
    <property type="entry name" value="TrkA_N"/>
    <property type="match status" value="1"/>
</dbReference>
<dbReference type="GO" id="GO:0034220">
    <property type="term" value="P:monoatomic ion transmembrane transport"/>
    <property type="evidence" value="ECO:0007669"/>
    <property type="project" value="UniProtKB-KW"/>
</dbReference>
<dbReference type="Proteomes" id="UP000522081">
    <property type="component" value="Unassembled WGS sequence"/>
</dbReference>
<dbReference type="GO" id="GO:0006813">
    <property type="term" value="P:potassium ion transport"/>
    <property type="evidence" value="ECO:0007669"/>
    <property type="project" value="InterPro"/>
</dbReference>
<keyword evidence="2" id="KW-0472">Membrane</keyword>
<accession>A0A7Y9XUZ0</accession>
<dbReference type="Gene3D" id="1.10.287.70">
    <property type="match status" value="1"/>
</dbReference>
<protein>
    <submittedName>
        <fullName evidence="5">Voltage-gated potassium channel</fullName>
    </submittedName>
</protein>
<keyword evidence="5" id="KW-0813">Transport</keyword>
<dbReference type="InterPro" id="IPR050721">
    <property type="entry name" value="Trk_Ktr_HKT_K-transport"/>
</dbReference>
<organism evidence="5 6">
    <name type="scientific">Novosphingobium marinum</name>
    <dbReference type="NCBI Taxonomy" id="1514948"/>
    <lineage>
        <taxon>Bacteria</taxon>
        <taxon>Pseudomonadati</taxon>
        <taxon>Pseudomonadota</taxon>
        <taxon>Alphaproteobacteria</taxon>
        <taxon>Sphingomonadales</taxon>
        <taxon>Sphingomonadaceae</taxon>
        <taxon>Novosphingobium</taxon>
    </lineage>
</organism>
<dbReference type="GO" id="GO:0005886">
    <property type="term" value="C:plasma membrane"/>
    <property type="evidence" value="ECO:0007669"/>
    <property type="project" value="UniProtKB-SubCell"/>
</dbReference>
<dbReference type="SUPFAM" id="SSF51735">
    <property type="entry name" value="NAD(P)-binding Rossmann-fold domains"/>
    <property type="match status" value="1"/>
</dbReference>
<keyword evidence="2" id="KW-0812">Transmembrane</keyword>
<feature type="transmembrane region" description="Helical" evidence="2">
    <location>
        <begin position="78"/>
        <end position="101"/>
    </location>
</feature>
<keyword evidence="5" id="KW-0407">Ion channel</keyword>
<dbReference type="PANTHER" id="PTHR43833:SF9">
    <property type="entry name" value="POTASSIUM CHANNEL PROTEIN YUGO-RELATED"/>
    <property type="match status" value="1"/>
</dbReference>
<evidence type="ECO:0000313" key="5">
    <source>
        <dbReference type="EMBL" id="NYH94960.1"/>
    </source>
</evidence>
<dbReference type="PANTHER" id="PTHR43833">
    <property type="entry name" value="POTASSIUM CHANNEL PROTEIN 2-RELATED-RELATED"/>
    <property type="match status" value="1"/>
</dbReference>
<dbReference type="RefSeq" id="WP_179406863.1">
    <property type="nucleotide sequence ID" value="NZ_BMGF01000009.1"/>
</dbReference>
<keyword evidence="5" id="KW-0406">Ion transport</keyword>
<evidence type="ECO:0000256" key="1">
    <source>
        <dbReference type="ARBA" id="ARBA00004651"/>
    </source>
</evidence>
<reference evidence="5 6" key="1">
    <citation type="submission" date="2020-07" db="EMBL/GenBank/DDBJ databases">
        <title>Genomic Encyclopedia of Type Strains, Phase IV (KMG-IV): sequencing the most valuable type-strain genomes for metagenomic binning, comparative biology and taxonomic classification.</title>
        <authorList>
            <person name="Goeker M."/>
        </authorList>
    </citation>
    <scope>NUCLEOTIDE SEQUENCE [LARGE SCALE GENOMIC DNA]</scope>
    <source>
        <strain evidence="5 6">DSM 29043</strain>
    </source>
</reference>
<dbReference type="SUPFAM" id="SSF81324">
    <property type="entry name" value="Voltage-gated potassium channels"/>
    <property type="match status" value="1"/>
</dbReference>
<evidence type="ECO:0000259" key="3">
    <source>
        <dbReference type="Pfam" id="PF02254"/>
    </source>
</evidence>
<dbReference type="EMBL" id="JACBZF010000002">
    <property type="protein sequence ID" value="NYH94960.1"/>
    <property type="molecule type" value="Genomic_DNA"/>
</dbReference>
<dbReference type="Pfam" id="PF07885">
    <property type="entry name" value="Ion_trans_2"/>
    <property type="match status" value="1"/>
</dbReference>
<feature type="transmembrane region" description="Helical" evidence="2">
    <location>
        <begin position="12"/>
        <end position="38"/>
    </location>
</feature>
<proteinExistence type="predicted"/>
<dbReference type="InterPro" id="IPR036291">
    <property type="entry name" value="NAD(P)-bd_dom_sf"/>
</dbReference>
<dbReference type="AlphaFoldDB" id="A0A7Y9XUZ0"/>
<dbReference type="Gene3D" id="3.40.50.720">
    <property type="entry name" value="NAD(P)-binding Rossmann-like Domain"/>
    <property type="match status" value="1"/>
</dbReference>
<keyword evidence="2" id="KW-1133">Transmembrane helix</keyword>